<dbReference type="Gene3D" id="3.40.50.1820">
    <property type="entry name" value="alpha/beta hydrolase"/>
    <property type="match status" value="1"/>
</dbReference>
<dbReference type="Pfam" id="PF00561">
    <property type="entry name" value="Abhydrolase_1"/>
    <property type="match status" value="1"/>
</dbReference>
<dbReference type="PANTHER" id="PTHR13617">
    <property type="entry name" value="PROTEIN ABHD18"/>
    <property type="match status" value="1"/>
</dbReference>
<dbReference type="SUPFAM" id="SSF53474">
    <property type="entry name" value="alpha/beta-Hydrolases"/>
    <property type="match status" value="1"/>
</dbReference>
<proteinExistence type="predicted"/>
<evidence type="ECO:0000259" key="1">
    <source>
        <dbReference type="Pfam" id="PF00561"/>
    </source>
</evidence>
<dbReference type="EMBL" id="PYYB01000001">
    <property type="protein sequence ID" value="PTL59510.1"/>
    <property type="molecule type" value="Genomic_DNA"/>
</dbReference>
<dbReference type="InterPro" id="IPR000073">
    <property type="entry name" value="AB_hydrolase_1"/>
</dbReference>
<reference evidence="2 3" key="1">
    <citation type="submission" date="2018-03" db="EMBL/GenBank/DDBJ databases">
        <title>Aquarubrobacter algicola gen. nov., sp. nov., a novel actinobacterium isolated from shallow eutrophic lake during the end of cyanobacterial harmful algal blooms.</title>
        <authorList>
            <person name="Chun S.J."/>
        </authorList>
    </citation>
    <scope>NUCLEOTIDE SEQUENCE [LARGE SCALE GENOMIC DNA]</scope>
    <source>
        <strain evidence="2 3">Seoho-28</strain>
    </source>
</reference>
<dbReference type="Proteomes" id="UP000240739">
    <property type="component" value="Unassembled WGS sequence"/>
</dbReference>
<name>A0A2T4UJV2_9ACTN</name>
<comment type="caution">
    <text evidence="2">The sequence shown here is derived from an EMBL/GenBank/DDBJ whole genome shotgun (WGS) entry which is preliminary data.</text>
</comment>
<organism evidence="2 3">
    <name type="scientific">Paraconexibacter algicola</name>
    <dbReference type="NCBI Taxonomy" id="2133960"/>
    <lineage>
        <taxon>Bacteria</taxon>
        <taxon>Bacillati</taxon>
        <taxon>Actinomycetota</taxon>
        <taxon>Thermoleophilia</taxon>
        <taxon>Solirubrobacterales</taxon>
        <taxon>Paraconexibacteraceae</taxon>
        <taxon>Paraconexibacter</taxon>
    </lineage>
</organism>
<keyword evidence="3" id="KW-1185">Reference proteome</keyword>
<dbReference type="OrthoDB" id="5416778at2"/>
<dbReference type="AlphaFoldDB" id="A0A2T4UJV2"/>
<keyword evidence="2" id="KW-0378">Hydrolase</keyword>
<protein>
    <submittedName>
        <fullName evidence="2">Alpha/beta hydrolase</fullName>
    </submittedName>
</protein>
<dbReference type="RefSeq" id="WP_107568155.1">
    <property type="nucleotide sequence ID" value="NZ_PYYB01000001.1"/>
</dbReference>
<evidence type="ECO:0000313" key="2">
    <source>
        <dbReference type="EMBL" id="PTL59510.1"/>
    </source>
</evidence>
<feature type="domain" description="AB hydrolase-1" evidence="1">
    <location>
        <begin position="156"/>
        <end position="285"/>
    </location>
</feature>
<gene>
    <name evidence="2" type="ORF">C7Y72_07540</name>
</gene>
<dbReference type="GO" id="GO:0016787">
    <property type="term" value="F:hydrolase activity"/>
    <property type="evidence" value="ECO:0007669"/>
    <property type="project" value="UniProtKB-KW"/>
</dbReference>
<evidence type="ECO:0000313" key="3">
    <source>
        <dbReference type="Proteomes" id="UP000240739"/>
    </source>
</evidence>
<accession>A0A2T4UJV2</accession>
<dbReference type="InterPro" id="IPR029058">
    <property type="entry name" value="AB_hydrolase_fold"/>
</dbReference>
<dbReference type="PANTHER" id="PTHR13617:SF14">
    <property type="entry name" value="PROTEIN ABHD18"/>
    <property type="match status" value="1"/>
</dbReference>
<sequence length="389" mass="42213">MSPTAPTLETPDGVVATHGLPEVSELDLLSRALHAGSVVSDVALRTAVATAVTAASIPGGALTWGRKERANLAFHAELARTATAEEVFVRPPRGVPVVERLSSSGLPELPGGRARNLQFTSPYVARNPAMRADYARHRRNGVGWAQHWRHDDGPRPTLCVIHGFGAAQYWFNSAFFSLPQFFAQGWDVLLYTLPFHGPRGATRRNLINGSEVFSHGFATFNEAMIHAVHDFRILVDHLEALGVPRIALTGLSLGGYTSAMVATVEDRLDAVIPNAPVTNLPVLLREWVPAGVGIGLLGALHGAGREQLDAALAVHSPLSYPPVIPRERLMIIGGLGDRLAPPQQSVDLWEHWGHPRLHWYRGSHVMHFSRGAYLDEMRELLGPPLSVAA</sequence>